<reference evidence="3" key="1">
    <citation type="submission" date="2022-10" db="EMBL/GenBank/DDBJ databases">
        <authorList>
            <person name="Chen Y."/>
            <person name="Dougan E. K."/>
            <person name="Chan C."/>
            <person name="Rhodes N."/>
            <person name="Thang M."/>
        </authorList>
    </citation>
    <scope>NUCLEOTIDE SEQUENCE</scope>
</reference>
<dbReference type="Gene3D" id="1.10.443.10">
    <property type="entry name" value="Intergrase catalytic core"/>
    <property type="match status" value="1"/>
</dbReference>
<accession>A0A9P1BTV7</accession>
<dbReference type="InterPro" id="IPR013762">
    <property type="entry name" value="Integrase-like_cat_sf"/>
</dbReference>
<feature type="compositionally biased region" description="Basic and acidic residues" evidence="2">
    <location>
        <begin position="335"/>
        <end position="352"/>
    </location>
</feature>
<dbReference type="EMBL" id="CAMXCT020000477">
    <property type="protein sequence ID" value="CAL1132710.1"/>
    <property type="molecule type" value="Genomic_DNA"/>
</dbReference>
<feature type="compositionally biased region" description="Basic residues" evidence="2">
    <location>
        <begin position="363"/>
        <end position="382"/>
    </location>
</feature>
<feature type="compositionally biased region" description="Basic residues" evidence="2">
    <location>
        <begin position="295"/>
        <end position="307"/>
    </location>
</feature>
<organism evidence="3">
    <name type="scientific">Cladocopium goreaui</name>
    <dbReference type="NCBI Taxonomy" id="2562237"/>
    <lineage>
        <taxon>Eukaryota</taxon>
        <taxon>Sar</taxon>
        <taxon>Alveolata</taxon>
        <taxon>Dinophyceae</taxon>
        <taxon>Suessiales</taxon>
        <taxon>Symbiodiniaceae</taxon>
        <taxon>Cladocopium</taxon>
    </lineage>
</organism>
<dbReference type="EMBL" id="CAMXCT030000477">
    <property type="protein sequence ID" value="CAL4766647.1"/>
    <property type="molecule type" value="Genomic_DNA"/>
</dbReference>
<sequence length="1572" mass="172725">MFTWEDGQEFHIGEPVGWAALALRPGMIIEVKLEEDVALGNEDLWAGFLVVESSIEFTGLSVLAKSLGCTDGNIAKALSSWFNRRAGYLHVCAAEGCQEDDYQMHVRRLRVFSVDAFKRPYMTPASVKQLRKWLEEINLAVDNEGPGEEAAEEEPPGEAGKPAGPRPRRGALRVPQPGKQKEGEEGTAGGDALRAADRARLRERLEKARDRMVGAAGLKGAGGTAGHPIDLDRVVDVSSSPGYSPSEAPEVKTEKPRRRKAEEGERATQAHHGALAIMGAGIRPAALVAAPTSKSKSKKVKKRRRAEKKGAEEVTNASTTGNLQKQLLARAAETAQERRDRRQDRKGSKDPGRQLATILTKVMGKKKKKESRKKRRRKRKRREGGDPGGGSSGSSGDSATSSSGKDYGDGSEEEDSSSSDSGKMEPPLKKKAMKRPGSVMRMLVEHAKEKLDQSSKVTIAHRDGDDPTQGVRLTSYYSIVVKSQLAAGCPQLRELHFLAHSLDLLRAGELDSLGDLLASRFVSLHQAGLDGHWGAARHLEVLPFEDNSAAGPAIVLRARKHARLAAQVAGTEPGVDGRLLASAGHPEVDHRDVDTVALDGEAPAFCGQVRSGLATTPTIRGSIEACTSFRRAGCVLAWWMIAGTCVLGLERFTDGFFGCWQNCRAPEDGSPSFRARGVTFPLREGELGPFVAAMQACNLAEAMTDDAIRRWSVDAWMFLVFTGLNALAGTVPRPGCGRWSLAEAQAAGSIRRGVEARCHKDIEDSPCTEEAWRKDISSKVVSYGGEEVSICRELTLDQVLPALPPGEHGACVDALDWVTRGRTLPPWFSEVLLHANSEDRHWWHVYLDNFAAAERVVPNNPTMAAQMCHEEAERAWEQAGALSSAKKRVSGEQVIVELGAEVDGNHKLLGVSMERLLKLIQTTLWVCAQKFINRKHLQILAGRWIFALQFRRPAMSVLDSTWKLIGGKDKVTQRLRAEVRRELQSLVFLAPLLGCNLAAQVSQVVMASDASERGGAVGIARSLTTAGRDFCEVSRFLDQAGAGDRAPILLISLFNGIGGAFRCYDIAGILPTARIAVEMDEGANRVTLRRWPGTELVKDVHLVTRELVKEWSRKYLTVLEVHIWSGFPCTDLSKVKFGRENLQGKNSKLFYEIPRITKLVKEEFGSEVLVKEVVENVASMDESAAREISEWLGVTPYLLDPVSAVPMRRPRFCWSSESLEGIFPDVWIESKRYWREVLAEAAYPSMDQWVADGFTWKGGSTGSVLPTCLKSMARQSPPPRPAGLEKCDESTRNRRYYTALRKVLPYVEKAANENDLDPQVCQWVRLMWKQGEPLLTIGDGLSSLHFFLPWVKRRIPHAWKLFSIWRRLEAPARAPPLTMRLVRGLAAYEAMLGHLDMSGLLLLGFHCLLRTGELLALNASDLLLGAKSGICSLKSTKSGKRNAATEAISITDGITLETLRALVKAKEQLGLLALPLWSGTGAAFRKRFASLCAIFGLEKFSFRPYSLRRGGATELFQRTQSMEAALIRGRWESSRVARIYISDGLSFLPSIVLGERTKGMLEASYFVDPVTG</sequence>
<feature type="compositionally biased region" description="Basic and acidic residues" evidence="2">
    <location>
        <begin position="249"/>
        <end position="268"/>
    </location>
</feature>
<name>A0A9P1BTV7_9DINO</name>
<feature type="region of interest" description="Disordered" evidence="2">
    <location>
        <begin position="217"/>
        <end position="436"/>
    </location>
</feature>
<evidence type="ECO:0000256" key="1">
    <source>
        <dbReference type="ARBA" id="ARBA00023172"/>
    </source>
</evidence>
<keyword evidence="1" id="KW-0233">DNA recombination</keyword>
<keyword evidence="6" id="KW-1185">Reference proteome</keyword>
<dbReference type="InterPro" id="IPR029063">
    <property type="entry name" value="SAM-dependent_MTases_sf"/>
</dbReference>
<dbReference type="SUPFAM" id="SSF56349">
    <property type="entry name" value="DNA breaking-rejoining enzymes"/>
    <property type="match status" value="1"/>
</dbReference>
<reference evidence="4" key="2">
    <citation type="submission" date="2024-04" db="EMBL/GenBank/DDBJ databases">
        <authorList>
            <person name="Chen Y."/>
            <person name="Shah S."/>
            <person name="Dougan E. K."/>
            <person name="Thang M."/>
            <person name="Chan C."/>
        </authorList>
    </citation>
    <scope>NUCLEOTIDE SEQUENCE [LARGE SCALE GENOMIC DNA]</scope>
</reference>
<evidence type="ECO:0000313" key="3">
    <source>
        <dbReference type="EMBL" id="CAI3979335.1"/>
    </source>
</evidence>
<dbReference type="EMBL" id="CAMXCT010000477">
    <property type="protein sequence ID" value="CAI3979335.1"/>
    <property type="molecule type" value="Genomic_DNA"/>
</dbReference>
<dbReference type="GO" id="GO:0006310">
    <property type="term" value="P:DNA recombination"/>
    <property type="evidence" value="ECO:0007669"/>
    <property type="project" value="UniProtKB-KW"/>
</dbReference>
<evidence type="ECO:0000256" key="2">
    <source>
        <dbReference type="SAM" id="MobiDB-lite"/>
    </source>
</evidence>
<evidence type="ECO:0000313" key="4">
    <source>
        <dbReference type="EMBL" id="CAL1132710.1"/>
    </source>
</evidence>
<feature type="compositionally biased region" description="Polar residues" evidence="2">
    <location>
        <begin position="315"/>
        <end position="325"/>
    </location>
</feature>
<dbReference type="Gene3D" id="3.40.50.150">
    <property type="entry name" value="Vaccinia Virus protein VP39"/>
    <property type="match status" value="1"/>
</dbReference>
<proteinExistence type="predicted"/>
<dbReference type="Proteomes" id="UP001152797">
    <property type="component" value="Unassembled WGS sequence"/>
</dbReference>
<gene>
    <name evidence="3" type="ORF">C1SCF055_LOCUS7294</name>
</gene>
<evidence type="ECO:0000313" key="6">
    <source>
        <dbReference type="Proteomes" id="UP001152797"/>
    </source>
</evidence>
<feature type="compositionally biased region" description="Acidic residues" evidence="2">
    <location>
        <begin position="145"/>
        <end position="156"/>
    </location>
</feature>
<dbReference type="OrthoDB" id="641149at2759"/>
<dbReference type="InterPro" id="IPR011010">
    <property type="entry name" value="DNA_brk_join_enz"/>
</dbReference>
<feature type="region of interest" description="Disordered" evidence="2">
    <location>
        <begin position="143"/>
        <end position="195"/>
    </location>
</feature>
<dbReference type="GO" id="GO:0015074">
    <property type="term" value="P:DNA integration"/>
    <property type="evidence" value="ECO:0007669"/>
    <property type="project" value="InterPro"/>
</dbReference>
<dbReference type="SUPFAM" id="SSF53335">
    <property type="entry name" value="S-adenosyl-L-methionine-dependent methyltransferases"/>
    <property type="match status" value="1"/>
</dbReference>
<protein>
    <submittedName>
        <fullName evidence="5">DNA (Cytosine-5)-methyltransferase 3B (Dnmt3b) (DNA methyltransferase HsaIIIB) (DNA MTase HsaIIIB) (M.HsaIIIB)</fullName>
    </submittedName>
</protein>
<comment type="caution">
    <text evidence="3">The sequence shown here is derived from an EMBL/GenBank/DDBJ whole genome shotgun (WGS) entry which is preliminary data.</text>
</comment>
<evidence type="ECO:0000313" key="5">
    <source>
        <dbReference type="EMBL" id="CAL4766647.1"/>
    </source>
</evidence>
<feature type="compositionally biased region" description="Low complexity" evidence="2">
    <location>
        <begin position="394"/>
        <end position="405"/>
    </location>
</feature>
<dbReference type="GO" id="GO:0003677">
    <property type="term" value="F:DNA binding"/>
    <property type="evidence" value="ECO:0007669"/>
    <property type="project" value="InterPro"/>
</dbReference>